<accession>A0A9W9FVL6</accession>
<protein>
    <submittedName>
        <fullName evidence="1">Uncharacterized protein</fullName>
    </submittedName>
</protein>
<reference evidence="1" key="1">
    <citation type="submission" date="2022-11" db="EMBL/GenBank/DDBJ databases">
        <authorList>
            <person name="Petersen C."/>
        </authorList>
    </citation>
    <scope>NUCLEOTIDE SEQUENCE</scope>
    <source>
        <strain evidence="1">IBT 30069</strain>
    </source>
</reference>
<evidence type="ECO:0000313" key="1">
    <source>
        <dbReference type="EMBL" id="KAJ5107291.1"/>
    </source>
</evidence>
<evidence type="ECO:0000313" key="2">
    <source>
        <dbReference type="Proteomes" id="UP001149165"/>
    </source>
</evidence>
<sequence>MHPNVTTTASQMSMATIFPLSCDQSFAAKINCVRVSNPKQPIEQLATSLRSQFITALGRNLLFKGITRQVLRSFATFSLSAISHIAEDEFGPGFYKTPHLEHALRYGGCQGVLLVFKDLDTHNLSTLDLQAGDWDVVVRFWTNMPVSELENRIPPLWRNSDLLEGPTSILDHCSQKKTPGPERQVVGVSKAALAHVQHLSLRCI</sequence>
<dbReference type="AlphaFoldDB" id="A0A9W9FVL6"/>
<dbReference type="Proteomes" id="UP001149165">
    <property type="component" value="Unassembled WGS sequence"/>
</dbReference>
<organism evidence="1 2">
    <name type="scientific">Penicillium angulare</name>
    <dbReference type="NCBI Taxonomy" id="116970"/>
    <lineage>
        <taxon>Eukaryota</taxon>
        <taxon>Fungi</taxon>
        <taxon>Dikarya</taxon>
        <taxon>Ascomycota</taxon>
        <taxon>Pezizomycotina</taxon>
        <taxon>Eurotiomycetes</taxon>
        <taxon>Eurotiomycetidae</taxon>
        <taxon>Eurotiales</taxon>
        <taxon>Aspergillaceae</taxon>
        <taxon>Penicillium</taxon>
    </lineage>
</organism>
<gene>
    <name evidence="1" type="ORF">N7456_003966</name>
</gene>
<dbReference type="EMBL" id="JAPQKH010000003">
    <property type="protein sequence ID" value="KAJ5107291.1"/>
    <property type="molecule type" value="Genomic_DNA"/>
</dbReference>
<dbReference type="OrthoDB" id="2440450at2759"/>
<name>A0A9W9FVL6_9EURO</name>
<proteinExistence type="predicted"/>
<keyword evidence="2" id="KW-1185">Reference proteome</keyword>
<reference evidence="1" key="2">
    <citation type="journal article" date="2023" name="IMA Fungus">
        <title>Comparative genomic study of the Penicillium genus elucidates a diverse pangenome and 15 lateral gene transfer events.</title>
        <authorList>
            <person name="Petersen C."/>
            <person name="Sorensen T."/>
            <person name="Nielsen M.R."/>
            <person name="Sondergaard T.E."/>
            <person name="Sorensen J.L."/>
            <person name="Fitzpatrick D.A."/>
            <person name="Frisvad J.C."/>
            <person name="Nielsen K.L."/>
        </authorList>
    </citation>
    <scope>NUCLEOTIDE SEQUENCE</scope>
    <source>
        <strain evidence="1">IBT 30069</strain>
    </source>
</reference>
<comment type="caution">
    <text evidence="1">The sequence shown here is derived from an EMBL/GenBank/DDBJ whole genome shotgun (WGS) entry which is preliminary data.</text>
</comment>